<keyword evidence="2" id="KW-1003">Cell membrane</keyword>
<dbReference type="Proteomes" id="UP001168821">
    <property type="component" value="Unassembled WGS sequence"/>
</dbReference>
<evidence type="ECO:0000313" key="10">
    <source>
        <dbReference type="Proteomes" id="UP001168821"/>
    </source>
</evidence>
<keyword evidence="10" id="KW-1185">Reference proteome</keyword>
<keyword evidence="5 8" id="KW-0472">Membrane</keyword>
<keyword evidence="7" id="KW-0325">Glycoprotein</keyword>
<feature type="transmembrane region" description="Helical" evidence="8">
    <location>
        <begin position="127"/>
        <end position="148"/>
    </location>
</feature>
<dbReference type="InterPro" id="IPR052192">
    <property type="entry name" value="Insect_Ionotropic_Sensory_Rcpt"/>
</dbReference>
<sequence length="161" mass="18880">MIPPEENLTDRIFNISAQERNNMLYSLDTRAAHVVMWTYAKTFTETLKNRYAKPPFYIMEEALVPGVDAYFFQRHSPYLEKINECLLRQKQYALSEIRIHSGSSLRGNITRNEGSQTVLGMKHLHHVFHLLVMGLFLSVVVFVCEIILKNGRKFIIWYKNK</sequence>
<dbReference type="PANTHER" id="PTHR42643">
    <property type="entry name" value="IONOTROPIC RECEPTOR 20A-RELATED"/>
    <property type="match status" value="1"/>
</dbReference>
<evidence type="ECO:0000256" key="4">
    <source>
        <dbReference type="ARBA" id="ARBA00022989"/>
    </source>
</evidence>
<proteinExistence type="predicted"/>
<dbReference type="PANTHER" id="PTHR42643:SF35">
    <property type="entry name" value="IONOTROPIC RECEPTOR 68A, ISOFORM A"/>
    <property type="match status" value="1"/>
</dbReference>
<reference evidence="9" key="1">
    <citation type="journal article" date="2023" name="G3 (Bethesda)">
        <title>Whole genome assemblies of Zophobas morio and Tenebrio molitor.</title>
        <authorList>
            <person name="Kaur S."/>
            <person name="Stinson S.A."/>
            <person name="diCenzo G.C."/>
        </authorList>
    </citation>
    <scope>NUCLEOTIDE SEQUENCE</scope>
    <source>
        <strain evidence="9">QUZm001</strain>
    </source>
</reference>
<evidence type="ECO:0000256" key="8">
    <source>
        <dbReference type="SAM" id="Phobius"/>
    </source>
</evidence>
<dbReference type="AlphaFoldDB" id="A0AA38IVJ8"/>
<accession>A0AA38IVJ8</accession>
<organism evidence="9 10">
    <name type="scientific">Zophobas morio</name>
    <dbReference type="NCBI Taxonomy" id="2755281"/>
    <lineage>
        <taxon>Eukaryota</taxon>
        <taxon>Metazoa</taxon>
        <taxon>Ecdysozoa</taxon>
        <taxon>Arthropoda</taxon>
        <taxon>Hexapoda</taxon>
        <taxon>Insecta</taxon>
        <taxon>Pterygota</taxon>
        <taxon>Neoptera</taxon>
        <taxon>Endopterygota</taxon>
        <taxon>Coleoptera</taxon>
        <taxon>Polyphaga</taxon>
        <taxon>Cucujiformia</taxon>
        <taxon>Tenebrionidae</taxon>
        <taxon>Zophobas</taxon>
    </lineage>
</organism>
<dbReference type="GO" id="GO:0005886">
    <property type="term" value="C:plasma membrane"/>
    <property type="evidence" value="ECO:0007669"/>
    <property type="project" value="UniProtKB-SubCell"/>
</dbReference>
<evidence type="ECO:0000256" key="3">
    <source>
        <dbReference type="ARBA" id="ARBA00022692"/>
    </source>
</evidence>
<keyword evidence="3 8" id="KW-0812">Transmembrane</keyword>
<evidence type="ECO:0000256" key="7">
    <source>
        <dbReference type="ARBA" id="ARBA00023180"/>
    </source>
</evidence>
<evidence type="ECO:0000313" key="9">
    <source>
        <dbReference type="EMBL" id="KAJ3663160.1"/>
    </source>
</evidence>
<evidence type="ECO:0000256" key="6">
    <source>
        <dbReference type="ARBA" id="ARBA00023170"/>
    </source>
</evidence>
<keyword evidence="6" id="KW-0675">Receptor</keyword>
<gene>
    <name evidence="9" type="ORF">Zmor_007466</name>
</gene>
<evidence type="ECO:0000256" key="5">
    <source>
        <dbReference type="ARBA" id="ARBA00023136"/>
    </source>
</evidence>
<evidence type="ECO:0000256" key="2">
    <source>
        <dbReference type="ARBA" id="ARBA00022475"/>
    </source>
</evidence>
<protein>
    <submittedName>
        <fullName evidence="9">Uncharacterized protein</fullName>
    </submittedName>
</protein>
<comment type="subcellular location">
    <subcellularLocation>
        <location evidence="1">Cell membrane</location>
        <topology evidence="1">Multi-pass membrane protein</topology>
    </subcellularLocation>
</comment>
<keyword evidence="4 8" id="KW-1133">Transmembrane helix</keyword>
<comment type="caution">
    <text evidence="9">The sequence shown here is derived from an EMBL/GenBank/DDBJ whole genome shotgun (WGS) entry which is preliminary data.</text>
</comment>
<evidence type="ECO:0000256" key="1">
    <source>
        <dbReference type="ARBA" id="ARBA00004651"/>
    </source>
</evidence>
<name>A0AA38IVJ8_9CUCU</name>
<dbReference type="EMBL" id="JALNTZ010000002">
    <property type="protein sequence ID" value="KAJ3663160.1"/>
    <property type="molecule type" value="Genomic_DNA"/>
</dbReference>